<evidence type="ECO:0000313" key="6">
    <source>
        <dbReference type="EMBL" id="WEL39202.1"/>
    </source>
</evidence>
<feature type="domain" description="RRM" evidence="4">
    <location>
        <begin position="95"/>
        <end position="173"/>
    </location>
</feature>
<evidence type="ECO:0000259" key="4">
    <source>
        <dbReference type="PROSITE" id="PS50102"/>
    </source>
</evidence>
<protein>
    <submittedName>
        <fullName evidence="5">RRM domain-containing protein</fullName>
    </submittedName>
</protein>
<evidence type="ECO:0000313" key="5">
    <source>
        <dbReference type="EMBL" id="UTX43725.1"/>
    </source>
</evidence>
<dbReference type="CDD" id="cd00590">
    <property type="entry name" value="RRM_SF"/>
    <property type="match status" value="1"/>
</dbReference>
<dbReference type="InterPro" id="IPR035979">
    <property type="entry name" value="RBD_domain_sf"/>
</dbReference>
<dbReference type="Proteomes" id="UP001059546">
    <property type="component" value="Chromosome VIII"/>
</dbReference>
<evidence type="ECO:0000256" key="2">
    <source>
        <dbReference type="ARBA" id="ARBA00022884"/>
    </source>
</evidence>
<dbReference type="PANTHER" id="PTHR24012">
    <property type="entry name" value="RNA BINDING PROTEIN"/>
    <property type="match status" value="1"/>
</dbReference>
<dbReference type="EMBL" id="CP119069">
    <property type="protein sequence ID" value="WEL39202.1"/>
    <property type="molecule type" value="Genomic_DNA"/>
</dbReference>
<reference evidence="5" key="1">
    <citation type="submission" date="2021-05" db="EMBL/GenBank/DDBJ databases">
        <title>Encephalitozoon hellem ATCC 50604 Complete Genome.</title>
        <authorList>
            <person name="Mascarenhas dos Santos A.C."/>
            <person name="Julian A.T."/>
            <person name="Pombert J.-F."/>
        </authorList>
    </citation>
    <scope>NUCLEOTIDE SEQUENCE</scope>
    <source>
        <strain evidence="5">ATCC 50604</strain>
    </source>
</reference>
<evidence type="ECO:0000256" key="1">
    <source>
        <dbReference type="ARBA" id="ARBA00022737"/>
    </source>
</evidence>
<keyword evidence="1" id="KW-0677">Repeat</keyword>
<dbReference type="InterPro" id="IPR000504">
    <property type="entry name" value="RRM_dom"/>
</dbReference>
<dbReference type="InterPro" id="IPR012677">
    <property type="entry name" value="Nucleotide-bd_a/b_plait_sf"/>
</dbReference>
<dbReference type="EMBL" id="CP075154">
    <property type="protein sequence ID" value="UTX43725.1"/>
    <property type="molecule type" value="Genomic_DNA"/>
</dbReference>
<evidence type="ECO:0000256" key="3">
    <source>
        <dbReference type="PROSITE-ProRule" id="PRU00176"/>
    </source>
</evidence>
<feature type="domain" description="RRM" evidence="4">
    <location>
        <begin position="1"/>
        <end position="78"/>
    </location>
</feature>
<evidence type="ECO:0000313" key="7">
    <source>
        <dbReference type="Proteomes" id="UP001059546"/>
    </source>
</evidence>
<dbReference type="SMART" id="SM00360">
    <property type="entry name" value="RRM"/>
    <property type="match status" value="3"/>
</dbReference>
<keyword evidence="8" id="KW-1185">Reference proteome</keyword>
<dbReference type="CDD" id="cd12320">
    <property type="entry name" value="RRM6_RBM19_RRM5_MRD1"/>
    <property type="match status" value="1"/>
</dbReference>
<accession>A0A9Q9C4W0</accession>
<dbReference type="AlphaFoldDB" id="A0A9Q9C4W0"/>
<sequence>MRIVVKDLPESTTKEEVEKEFSKHGKITDVFMAKNERGKFRRICFIGYMGEKEGMEAIRYRDGSLFKNQKIRCEALREGAAQTSESEERMIKYSRKIFIRNIPTESDEQLIHDVFKEYGEIEEVGLLDLRERKGAYVKFSKGECALEAYRNVKIIGGMKARMFPWKDKAEKGRYEHYNTLFFNFESIVKRICESERIGIKELVDVNDKDLGTRMALIETHLVQETKEFLENNGIYLDNLTGDTDKKTLIIRNMELMKCLDLIDSRCKISIAPSKCLALLKFEEEEEARKCYRKLNLKRMKEQVIYCEYAPMCNVSKSTREEMPEDKPRKGQPINKLLIRNVPFQASEEEIRRMFNSFHVVDVRIPVKREGTSRGFCFVTLGSPDEVTAAIKHFGSSTHLYGRRLVLEKAKS</sequence>
<reference evidence="6 8" key="2">
    <citation type="submission" date="2023-02" db="EMBL/GenBank/DDBJ databases">
        <title>Encephalitozoon hellem ATCC 50451 complete genome.</title>
        <authorList>
            <person name="Mascarenhas dos Santos A.C."/>
            <person name="Julian A.T."/>
            <person name="Pombert J.-F."/>
        </authorList>
    </citation>
    <scope>NUCLEOTIDE SEQUENCE [LARGE SCALE GENOMIC DNA]</scope>
    <source>
        <strain evidence="6 8">ATCC 50451</strain>
    </source>
</reference>
<dbReference type="PROSITE" id="PS50102">
    <property type="entry name" value="RRM"/>
    <property type="match status" value="3"/>
</dbReference>
<proteinExistence type="predicted"/>
<keyword evidence="2 3" id="KW-0694">RNA-binding</keyword>
<dbReference type="SUPFAM" id="SSF54928">
    <property type="entry name" value="RNA-binding domain, RBD"/>
    <property type="match status" value="3"/>
</dbReference>
<dbReference type="Proteomes" id="UP001217963">
    <property type="component" value="Chromosome VIII"/>
</dbReference>
<dbReference type="Pfam" id="PF00076">
    <property type="entry name" value="RRM_1"/>
    <property type="match status" value="3"/>
</dbReference>
<dbReference type="Gene3D" id="3.30.70.330">
    <property type="match status" value="4"/>
</dbReference>
<name>A0A9Q9C4W0_ENCHE</name>
<feature type="domain" description="RRM" evidence="4">
    <location>
        <begin position="334"/>
        <end position="411"/>
    </location>
</feature>
<gene>
    <name evidence="5" type="ORF">GPU96_08g14940</name>
    <name evidence="6" type="ORF">PFJ87_08g00600</name>
</gene>
<dbReference type="GO" id="GO:0003723">
    <property type="term" value="F:RNA binding"/>
    <property type="evidence" value="ECO:0007669"/>
    <property type="project" value="UniProtKB-UniRule"/>
</dbReference>
<organism evidence="5 7">
    <name type="scientific">Encephalitozoon hellem</name>
    <name type="common">Microsporidian parasite</name>
    <dbReference type="NCBI Taxonomy" id="27973"/>
    <lineage>
        <taxon>Eukaryota</taxon>
        <taxon>Fungi</taxon>
        <taxon>Fungi incertae sedis</taxon>
        <taxon>Microsporidia</taxon>
        <taxon>Unikaryonidae</taxon>
        <taxon>Encephalitozoon</taxon>
    </lineage>
</organism>
<evidence type="ECO:0000313" key="8">
    <source>
        <dbReference type="Proteomes" id="UP001217963"/>
    </source>
</evidence>
<dbReference type="OrthoDB" id="439639at2759"/>